<evidence type="ECO:0000313" key="3">
    <source>
        <dbReference type="Proteomes" id="UP000719916"/>
    </source>
</evidence>
<organism evidence="2 3">
    <name type="scientific">Enterocloster clostridioformis</name>
    <dbReference type="NCBI Taxonomy" id="1531"/>
    <lineage>
        <taxon>Bacteria</taxon>
        <taxon>Bacillati</taxon>
        <taxon>Bacillota</taxon>
        <taxon>Clostridia</taxon>
        <taxon>Lachnospirales</taxon>
        <taxon>Lachnospiraceae</taxon>
        <taxon>Enterocloster</taxon>
    </lineage>
</organism>
<dbReference type="EMBL" id="JAAISW010000039">
    <property type="protein sequence ID" value="NSJ45555.1"/>
    <property type="molecule type" value="Genomic_DNA"/>
</dbReference>
<name>A0ABD6LLR9_9FIRM</name>
<feature type="signal peptide" evidence="1">
    <location>
        <begin position="1"/>
        <end position="19"/>
    </location>
</feature>
<dbReference type="Proteomes" id="UP000719916">
    <property type="component" value="Unassembled WGS sequence"/>
</dbReference>
<proteinExistence type="predicted"/>
<evidence type="ECO:0000313" key="2">
    <source>
        <dbReference type="EMBL" id="NSJ45555.1"/>
    </source>
</evidence>
<dbReference type="AlphaFoldDB" id="A0ABD6LLR9"/>
<keyword evidence="1" id="KW-0732">Signal</keyword>
<feature type="chain" id="PRO_5044877650" evidence="1">
    <location>
        <begin position="20"/>
        <end position="117"/>
    </location>
</feature>
<comment type="caution">
    <text evidence="2">The sequence shown here is derived from an EMBL/GenBank/DDBJ whole genome shotgun (WGS) entry which is preliminary data.</text>
</comment>
<evidence type="ECO:0000256" key="1">
    <source>
        <dbReference type="SAM" id="SignalP"/>
    </source>
</evidence>
<dbReference type="RefSeq" id="WP_002587957.1">
    <property type="nucleotide sequence ID" value="NZ_JAAISQ010000026.1"/>
</dbReference>
<sequence length="117" mass="12620">MSLLLAFVMAVSFNIPAFAATSALLKSDGIAFIKQNVTDTEAYLQYYLTTDGQTTLITESSEVKDGQISTSFSSVEVDETGNVDSSTRKTQQFTSSIVDKMLIPEIGLRSSTASECN</sequence>
<accession>A0ABD6LLR9</accession>
<protein>
    <submittedName>
        <fullName evidence="2">Uncharacterized protein</fullName>
    </submittedName>
</protein>
<gene>
    <name evidence="2" type="ORF">G5B26_18605</name>
</gene>
<reference evidence="2 3" key="1">
    <citation type="journal article" date="2020" name="Cell Host Microbe">
        <title>Functional and Genomic Variation between Human-Derived Isolates of Lachnospiraceae Reveals Inter- and Intra-Species Diversity.</title>
        <authorList>
            <person name="Sorbara M.T."/>
            <person name="Littmann E.R."/>
            <person name="Fontana E."/>
            <person name="Moody T.U."/>
            <person name="Kohout C.E."/>
            <person name="Gjonbalaj M."/>
            <person name="Eaton V."/>
            <person name="Seok R."/>
            <person name="Leiner I.M."/>
            <person name="Pamer E.G."/>
        </authorList>
    </citation>
    <scope>NUCLEOTIDE SEQUENCE [LARGE SCALE GENOMIC DNA]</scope>
    <source>
        <strain evidence="2 3">MSK.2.26</strain>
    </source>
</reference>